<protein>
    <submittedName>
        <fullName evidence="2">Uncharacterized protein</fullName>
    </submittedName>
</protein>
<feature type="region of interest" description="Disordered" evidence="1">
    <location>
        <begin position="168"/>
        <end position="209"/>
    </location>
</feature>
<comment type="caution">
    <text evidence="2">The sequence shown here is derived from an EMBL/GenBank/DDBJ whole genome shotgun (WGS) entry which is preliminary data.</text>
</comment>
<name>A0AA39W9P3_9PEZI</name>
<evidence type="ECO:0000313" key="2">
    <source>
        <dbReference type="EMBL" id="KAK0609897.1"/>
    </source>
</evidence>
<sequence length="209" mass="23286">MCVGLWPVTAGLSPNPTGQGYLGSNVTCLRLGLFGDIEVRLAREQTTEVFDRIGQVSQLPATSTSTQNQPGLPALHTGFSTCVAFCPDRSVHAKLPHHSFLNALESTRKGGKSRQRNTRNSMIQKQGILRKLHICCQSLEEYCLASYYGGSDIDDQGMRSENFAQKFKKNRNRSAKAQLQRILNSTPERSRRKQQTIPKEESQGFPQFA</sequence>
<dbReference type="EMBL" id="JAULSR010000011">
    <property type="protein sequence ID" value="KAK0609897.1"/>
    <property type="molecule type" value="Genomic_DNA"/>
</dbReference>
<dbReference type="Proteomes" id="UP001174934">
    <property type="component" value="Unassembled WGS sequence"/>
</dbReference>
<accession>A0AA39W9P3</accession>
<feature type="compositionally biased region" description="Polar residues" evidence="1">
    <location>
        <begin position="175"/>
        <end position="187"/>
    </location>
</feature>
<evidence type="ECO:0000256" key="1">
    <source>
        <dbReference type="SAM" id="MobiDB-lite"/>
    </source>
</evidence>
<reference evidence="2" key="1">
    <citation type="submission" date="2023-06" db="EMBL/GenBank/DDBJ databases">
        <title>Genome-scale phylogeny and comparative genomics of the fungal order Sordariales.</title>
        <authorList>
            <consortium name="Lawrence Berkeley National Laboratory"/>
            <person name="Hensen N."/>
            <person name="Bonometti L."/>
            <person name="Westerberg I."/>
            <person name="Brannstrom I.O."/>
            <person name="Guillou S."/>
            <person name="Cros-Aarteil S."/>
            <person name="Calhoun S."/>
            <person name="Haridas S."/>
            <person name="Kuo A."/>
            <person name="Mondo S."/>
            <person name="Pangilinan J."/>
            <person name="Riley R."/>
            <person name="LaButti K."/>
            <person name="Andreopoulos B."/>
            <person name="Lipzen A."/>
            <person name="Chen C."/>
            <person name="Yanf M."/>
            <person name="Daum C."/>
            <person name="Ng V."/>
            <person name="Clum A."/>
            <person name="Steindorff A."/>
            <person name="Ohm R."/>
            <person name="Martin F."/>
            <person name="Silar P."/>
            <person name="Natvig D."/>
            <person name="Lalanne C."/>
            <person name="Gautier V."/>
            <person name="Ament-velasquez S.L."/>
            <person name="Kruys A."/>
            <person name="Hutchinson M.I."/>
            <person name="Powell A.J."/>
            <person name="Barry K."/>
            <person name="Miller A.N."/>
            <person name="Grigoriev I.V."/>
            <person name="Debuchy R."/>
            <person name="Gladieux P."/>
            <person name="Thoren M.H."/>
            <person name="Johannesson H."/>
        </authorList>
    </citation>
    <scope>NUCLEOTIDE SEQUENCE</scope>
    <source>
        <strain evidence="2">SMH3391-2</strain>
    </source>
</reference>
<proteinExistence type="predicted"/>
<dbReference type="AlphaFoldDB" id="A0AA39W9P3"/>
<organism evidence="2 3">
    <name type="scientific">Bombardia bombarda</name>
    <dbReference type="NCBI Taxonomy" id="252184"/>
    <lineage>
        <taxon>Eukaryota</taxon>
        <taxon>Fungi</taxon>
        <taxon>Dikarya</taxon>
        <taxon>Ascomycota</taxon>
        <taxon>Pezizomycotina</taxon>
        <taxon>Sordariomycetes</taxon>
        <taxon>Sordariomycetidae</taxon>
        <taxon>Sordariales</taxon>
        <taxon>Lasiosphaeriaceae</taxon>
        <taxon>Bombardia</taxon>
    </lineage>
</organism>
<evidence type="ECO:0000313" key="3">
    <source>
        <dbReference type="Proteomes" id="UP001174934"/>
    </source>
</evidence>
<keyword evidence="3" id="KW-1185">Reference proteome</keyword>
<gene>
    <name evidence="2" type="ORF">B0T17DRAFT_512221</name>
</gene>